<evidence type="ECO:0008006" key="3">
    <source>
        <dbReference type="Google" id="ProtNLM"/>
    </source>
</evidence>
<gene>
    <name evidence="1" type="ORF">GAK29_04732</name>
</gene>
<proteinExistence type="predicted"/>
<organism evidence="1 2">
    <name type="scientific">Acinetobacter bereziniae</name>
    <name type="common">Acinetobacter genomosp. 10</name>
    <dbReference type="NCBI Taxonomy" id="106648"/>
    <lineage>
        <taxon>Bacteria</taxon>
        <taxon>Pseudomonadati</taxon>
        <taxon>Pseudomonadota</taxon>
        <taxon>Gammaproteobacteria</taxon>
        <taxon>Moraxellales</taxon>
        <taxon>Moraxellaceae</taxon>
        <taxon>Acinetobacter</taxon>
    </lineage>
</organism>
<evidence type="ECO:0000313" key="1">
    <source>
        <dbReference type="EMBL" id="KAF1013158.1"/>
    </source>
</evidence>
<sequence length="337" mass="37677">MTLQWERKCKLTVQIEDGQPEALDLSDFKIVFHIGQATTSTPKAAEFYIYNMSESTMNRLAGMNSEKVNSTVIFECGYMLGPLEIVFKGRVFQYRRGRDNPTDTWLCILAQSGDRLKSTALVNQTLSAGTTINDIGNFLIDEASKHNIEKGDVVDLSTQQYPRGRVFFGPLEENLRQFYEENNMLIDFSDDNLNVVPIKGYIPVPVQTLTPRTGMVGMPQLTSEGLKVSCLLNPKMKWGGRVQVDMSNLQTEAYDITYGSQKVDQPQKDPKTATNAGGLFLIRSVEHHGDTRGNDWYTDLVCIGIDAVVPKTGITIDAVDENWRPSQTEGLVNGIEF</sequence>
<protein>
    <recommendedName>
        <fullName evidence="3">Bacteriophage protein</fullName>
    </recommendedName>
</protein>
<comment type="caution">
    <text evidence="1">The sequence shown here is derived from an EMBL/GenBank/DDBJ whole genome shotgun (WGS) entry which is preliminary data.</text>
</comment>
<reference evidence="2" key="1">
    <citation type="journal article" date="2020" name="MBio">
        <title>Horizontal gene transfer to a defensive symbiont with a reduced genome amongst a multipartite beetle microbiome.</title>
        <authorList>
            <person name="Waterworth S.C."/>
            <person name="Florez L.V."/>
            <person name="Rees E.R."/>
            <person name="Hertweck C."/>
            <person name="Kaltenpoth M."/>
            <person name="Kwan J.C."/>
        </authorList>
    </citation>
    <scope>NUCLEOTIDE SEQUENCE [LARGE SCALE GENOMIC DNA]</scope>
</reference>
<dbReference type="Pfam" id="PF22759">
    <property type="entry name" value="E217_GP41"/>
    <property type="match status" value="1"/>
</dbReference>
<dbReference type="InterPro" id="IPR054496">
    <property type="entry name" value="E217_GP41"/>
</dbReference>
<name>A0A833PAS2_ACIBZ</name>
<dbReference type="AlphaFoldDB" id="A0A833PAS2"/>
<dbReference type="Proteomes" id="UP000490535">
    <property type="component" value="Unassembled WGS sequence"/>
</dbReference>
<evidence type="ECO:0000313" key="2">
    <source>
        <dbReference type="Proteomes" id="UP000490535"/>
    </source>
</evidence>
<dbReference type="EMBL" id="WNDP01000243">
    <property type="protein sequence ID" value="KAF1013158.1"/>
    <property type="molecule type" value="Genomic_DNA"/>
</dbReference>
<accession>A0A833PAS2</accession>